<accession>A0A0W8F900</accession>
<comment type="caution">
    <text evidence="2">The sequence shown here is derived from an EMBL/GenBank/DDBJ whole genome shotgun (WGS) entry which is preliminary data.</text>
</comment>
<feature type="region of interest" description="Disordered" evidence="1">
    <location>
        <begin position="81"/>
        <end position="102"/>
    </location>
</feature>
<dbReference type="EMBL" id="LNQE01001449">
    <property type="protein sequence ID" value="KUG17335.1"/>
    <property type="molecule type" value="Genomic_DNA"/>
</dbReference>
<reference evidence="2" key="1">
    <citation type="journal article" date="2015" name="Proc. Natl. Acad. Sci. U.S.A.">
        <title>Networks of energetic and metabolic interactions define dynamics in microbial communities.</title>
        <authorList>
            <person name="Embree M."/>
            <person name="Liu J.K."/>
            <person name="Al-Bassam M.M."/>
            <person name="Zengler K."/>
        </authorList>
    </citation>
    <scope>NUCLEOTIDE SEQUENCE</scope>
</reference>
<organism evidence="2">
    <name type="scientific">hydrocarbon metagenome</name>
    <dbReference type="NCBI Taxonomy" id="938273"/>
    <lineage>
        <taxon>unclassified sequences</taxon>
        <taxon>metagenomes</taxon>
        <taxon>ecological metagenomes</taxon>
    </lineage>
</organism>
<evidence type="ECO:0000313" key="2">
    <source>
        <dbReference type="EMBL" id="KUG17335.1"/>
    </source>
</evidence>
<feature type="compositionally biased region" description="Basic and acidic residues" evidence="1">
    <location>
        <begin position="81"/>
        <end position="95"/>
    </location>
</feature>
<sequence length="102" mass="11530">MARIALYELLGITKERADEIARKVRDSFAQSDTPEEWIGRLIEESGVDRSNADIFACGWFAGKYAGVSEVFNVVQNEMDSMEKDKAEKRELESRHPGQNGYA</sequence>
<gene>
    <name evidence="2" type="ORF">ASZ90_012972</name>
</gene>
<protein>
    <submittedName>
        <fullName evidence="2">Uncharacterized protein</fullName>
    </submittedName>
</protein>
<proteinExistence type="predicted"/>
<evidence type="ECO:0000256" key="1">
    <source>
        <dbReference type="SAM" id="MobiDB-lite"/>
    </source>
</evidence>
<name>A0A0W8F900_9ZZZZ</name>
<dbReference type="AlphaFoldDB" id="A0A0W8F900"/>